<sequence length="199" mass="18801">MDGGGRVAVLPAGQLVGAGVGEGGEPGSDRQAAGGGVDQLVGDAVERGGVLSQDGGGGGSGPGGDLLDDGHGVAPQLAPGPGAALAPDLVGPGRGGDDAEGLPGLQVLGAAGQGGRVAGDLAVELVVDDAVGGARAVGLAEGVAVAHGESMHAYGSRGKSGPAENLGEPWERSVTPATLPLYSYGLLPPTGGVSLLLNL</sequence>
<evidence type="ECO:0000256" key="1">
    <source>
        <dbReference type="SAM" id="MobiDB-lite"/>
    </source>
</evidence>
<feature type="region of interest" description="Disordered" evidence="1">
    <location>
        <begin position="48"/>
        <end position="101"/>
    </location>
</feature>
<feature type="compositionally biased region" description="Low complexity" evidence="1">
    <location>
        <begin position="72"/>
        <end position="91"/>
    </location>
</feature>
<name>A0A8S5MV22_9VIRU</name>
<proteinExistence type="predicted"/>
<evidence type="ECO:0000313" key="2">
    <source>
        <dbReference type="EMBL" id="DAD85943.1"/>
    </source>
</evidence>
<organism evidence="2">
    <name type="scientific">Phage sp. ct4bw6</name>
    <dbReference type="NCBI Taxonomy" id="2826747"/>
    <lineage>
        <taxon>Viruses</taxon>
    </lineage>
</organism>
<accession>A0A8S5MV22</accession>
<reference evidence="2" key="1">
    <citation type="journal article" date="2021" name="Proc. Natl. Acad. Sci. U.S.A.">
        <title>A Catalog of Tens of Thousands of Viruses from Human Metagenomes Reveals Hidden Associations with Chronic Diseases.</title>
        <authorList>
            <person name="Tisza M.J."/>
            <person name="Buck C.B."/>
        </authorList>
    </citation>
    <scope>NUCLEOTIDE SEQUENCE</scope>
    <source>
        <strain evidence="2">Ct4bw6</strain>
    </source>
</reference>
<protein>
    <submittedName>
        <fullName evidence="2">Uncharacterized protein</fullName>
    </submittedName>
</protein>
<feature type="compositionally biased region" description="Gly residues" evidence="1">
    <location>
        <begin position="54"/>
        <end position="64"/>
    </location>
</feature>
<dbReference type="EMBL" id="BK014991">
    <property type="protein sequence ID" value="DAD85943.1"/>
    <property type="molecule type" value="Genomic_DNA"/>
</dbReference>